<name>A0ABV7D3F7_9PROT</name>
<dbReference type="Pfam" id="PF00239">
    <property type="entry name" value="Resolvase"/>
    <property type="match status" value="1"/>
</dbReference>
<dbReference type="InterPro" id="IPR038109">
    <property type="entry name" value="DNA_bind_recomb_sf"/>
</dbReference>
<accession>A0ABV7D3F7</accession>
<dbReference type="RefSeq" id="WP_194211530.1">
    <property type="nucleotide sequence ID" value="NZ_CP061205.1"/>
</dbReference>
<dbReference type="InterPro" id="IPR006119">
    <property type="entry name" value="Resolv_N"/>
</dbReference>
<reference evidence="3" key="1">
    <citation type="journal article" date="2019" name="Int. J. Syst. Evol. Microbiol.">
        <title>The Global Catalogue of Microorganisms (GCM) 10K type strain sequencing project: providing services to taxonomists for standard genome sequencing and annotation.</title>
        <authorList>
            <consortium name="The Broad Institute Genomics Platform"/>
            <consortium name="The Broad Institute Genome Sequencing Center for Infectious Disease"/>
            <person name="Wu L."/>
            <person name="Ma J."/>
        </authorList>
    </citation>
    <scope>NUCLEOTIDE SEQUENCE [LARGE SCALE GENOMIC DNA]</scope>
    <source>
        <strain evidence="3">KCTC 62164</strain>
    </source>
</reference>
<gene>
    <name evidence="2" type="ORF">ACFOKA_05725</name>
</gene>
<proteinExistence type="predicted"/>
<evidence type="ECO:0000313" key="3">
    <source>
        <dbReference type="Proteomes" id="UP001595444"/>
    </source>
</evidence>
<dbReference type="EMBL" id="JBHRSL010000002">
    <property type="protein sequence ID" value="MFC3051397.1"/>
    <property type="molecule type" value="Genomic_DNA"/>
</dbReference>
<sequence length="580" mass="65900">MNCTIDTKTLRTIEAGAFREYYLIYNRKSTDEPNNQKNSLNYQRAENLRFAEKSGLSVASLSIEGFCTQGIIAERHSGFKEDTTVNVNKKGMVQHTIARPKFKQLITLLSRGYFKGIICLSWDRLSRNKADNAIISKFMRAGIDVRFAYAQYDNTSAGMLHMDIDGMFAAHHSRVTSEKVRITQYNLREQGICTHRAPIGYLNIGKSNDKPIDPIRGPIIRKMFTLYAQGNIGISELTRWANEQGLTSYPMRKRRTQQQMLDDGDEVTRPPKVCLPVGRGTVQRILSNPFYIGQTLGNHGLNVKSKSHKPLVSDKLFYQVQGLLGKKRPNINYAQRADMPFRKMIRCSQCGRTFTPYKTKGVHYLSVHCAPTCGNSVRNYKVAEVEKQIGDILSGFTLTDEEHAELDDRVLNEHTVHEEKARHRKEKNGRKQCKVREDLAYLQDNKLMLLKNGVYDAASLVAEENKLKSSLLELQEVDKGNEAEEQEILKDLLKLSELLKRAYFCYISANSFQKACFAGIVFSELSLSENTLSYKAKKGFQAFESRSDSLGGPTEWFSELSYPSAVRKSVVTLEKVLKDF</sequence>
<dbReference type="CDD" id="cd00338">
    <property type="entry name" value="Ser_Recombinase"/>
    <property type="match status" value="1"/>
</dbReference>
<dbReference type="PROSITE" id="PS51737">
    <property type="entry name" value="RECOMBINASE_DNA_BIND"/>
    <property type="match status" value="1"/>
</dbReference>
<dbReference type="PANTHER" id="PTHR30461">
    <property type="entry name" value="DNA-INVERTASE FROM LAMBDOID PROPHAGE"/>
    <property type="match status" value="1"/>
</dbReference>
<protein>
    <submittedName>
        <fullName evidence="2">Recombinase family protein</fullName>
    </submittedName>
</protein>
<dbReference type="SUPFAM" id="SSF53041">
    <property type="entry name" value="Resolvase-like"/>
    <property type="match status" value="1"/>
</dbReference>
<dbReference type="InterPro" id="IPR050639">
    <property type="entry name" value="SSR_resolvase"/>
</dbReference>
<keyword evidence="3" id="KW-1185">Reference proteome</keyword>
<evidence type="ECO:0000313" key="2">
    <source>
        <dbReference type="EMBL" id="MFC3051397.1"/>
    </source>
</evidence>
<dbReference type="Gene3D" id="3.40.50.1390">
    <property type="entry name" value="Resolvase, N-terminal catalytic domain"/>
    <property type="match status" value="1"/>
</dbReference>
<dbReference type="InterPro" id="IPR013087">
    <property type="entry name" value="Znf_C2H2_type"/>
</dbReference>
<comment type="caution">
    <text evidence="2">The sequence shown here is derived from an EMBL/GenBank/DDBJ whole genome shotgun (WGS) entry which is preliminary data.</text>
</comment>
<feature type="domain" description="Recombinase" evidence="1">
    <location>
        <begin position="198"/>
        <end position="330"/>
    </location>
</feature>
<dbReference type="Proteomes" id="UP001595444">
    <property type="component" value="Unassembled WGS sequence"/>
</dbReference>
<organism evidence="2 3">
    <name type="scientific">Kordiimonas pumila</name>
    <dbReference type="NCBI Taxonomy" id="2161677"/>
    <lineage>
        <taxon>Bacteria</taxon>
        <taxon>Pseudomonadati</taxon>
        <taxon>Pseudomonadota</taxon>
        <taxon>Alphaproteobacteria</taxon>
        <taxon>Kordiimonadales</taxon>
        <taxon>Kordiimonadaceae</taxon>
        <taxon>Kordiimonas</taxon>
    </lineage>
</organism>
<dbReference type="InterPro" id="IPR036162">
    <property type="entry name" value="Resolvase-like_N_sf"/>
</dbReference>
<dbReference type="SMART" id="SM00857">
    <property type="entry name" value="Resolvase"/>
    <property type="match status" value="1"/>
</dbReference>
<dbReference type="Pfam" id="PF07508">
    <property type="entry name" value="Recombinase"/>
    <property type="match status" value="1"/>
</dbReference>
<dbReference type="PROSITE" id="PS00028">
    <property type="entry name" value="ZINC_FINGER_C2H2_1"/>
    <property type="match status" value="1"/>
</dbReference>
<dbReference type="PANTHER" id="PTHR30461:SF23">
    <property type="entry name" value="DNA RECOMBINASE-RELATED"/>
    <property type="match status" value="1"/>
</dbReference>
<evidence type="ECO:0000259" key="1">
    <source>
        <dbReference type="PROSITE" id="PS51737"/>
    </source>
</evidence>
<dbReference type="Gene3D" id="3.90.1750.20">
    <property type="entry name" value="Putative Large Serine Recombinase, Chain B, Domain 2"/>
    <property type="match status" value="1"/>
</dbReference>
<dbReference type="InterPro" id="IPR011109">
    <property type="entry name" value="DNA_bind_recombinase_dom"/>
</dbReference>